<gene>
    <name evidence="3" type="primary">Psca</name>
</gene>
<feature type="region of interest" description="Disordered" evidence="1">
    <location>
        <begin position="113"/>
        <end position="134"/>
    </location>
</feature>
<name>A0A6F9DQ00_9ASCI</name>
<accession>A0A6F9DQ00</accession>
<dbReference type="AlphaFoldDB" id="A0A6F9DQ00"/>
<keyword evidence="2" id="KW-0812">Transmembrane</keyword>
<evidence type="ECO:0000313" key="3">
    <source>
        <dbReference type="EMBL" id="CAB3265209.1"/>
    </source>
</evidence>
<organism evidence="3">
    <name type="scientific">Phallusia mammillata</name>
    <dbReference type="NCBI Taxonomy" id="59560"/>
    <lineage>
        <taxon>Eukaryota</taxon>
        <taxon>Metazoa</taxon>
        <taxon>Chordata</taxon>
        <taxon>Tunicata</taxon>
        <taxon>Ascidiacea</taxon>
        <taxon>Phlebobranchia</taxon>
        <taxon>Ascidiidae</taxon>
        <taxon>Phallusia</taxon>
    </lineage>
</organism>
<keyword evidence="2" id="KW-0472">Membrane</keyword>
<sequence>MKSCYQAHACNINRDQNDHSCPRSCALCCYGDLCNEKGPDLCTCDILKLTTVPPPRTTTRFGYFPWLPRAPKPTKRVAKATVRDKQKRAEVGGNVNQTFADVTTQVDQTQKTTAAAPTTATTNTTTSIVPTTNSTTKPECEVFKAIPEYSPEIICNEAENEEELVECEGQPHTRALWESPTYFLANLSGHAWMRCRDFPENSTGSVEESNDRSLKLTCTETQLPNPQRQNTNRTRHNNATLEGTVTIYCTAGSYSIDMSESFECDDTFKVTCFMIFTSHSLPTIEPYQTGDFEDTHTGTLAMVTTDNVTTTLTSLATDEDAVAIEGNLATASGSLETWSIVVIALGCLLLVALSAVMLFRLITRRGIYHVNKVAPSDETKKEPEPENGKQDLELPG</sequence>
<dbReference type="EMBL" id="LR789347">
    <property type="protein sequence ID" value="CAB3265209.1"/>
    <property type="molecule type" value="mRNA"/>
</dbReference>
<feature type="transmembrane region" description="Helical" evidence="2">
    <location>
        <begin position="338"/>
        <end position="362"/>
    </location>
</feature>
<evidence type="ECO:0000256" key="2">
    <source>
        <dbReference type="SAM" id="Phobius"/>
    </source>
</evidence>
<keyword evidence="2" id="KW-1133">Transmembrane helix</keyword>
<proteinExistence type="evidence at transcript level"/>
<evidence type="ECO:0000256" key="1">
    <source>
        <dbReference type="SAM" id="MobiDB-lite"/>
    </source>
</evidence>
<protein>
    <submittedName>
        <fullName evidence="3">Cell wall protein DAN4-like</fullName>
    </submittedName>
</protein>
<reference evidence="3" key="1">
    <citation type="submission" date="2020-04" db="EMBL/GenBank/DDBJ databases">
        <authorList>
            <person name="Neveu A P."/>
        </authorList>
    </citation>
    <scope>NUCLEOTIDE SEQUENCE</scope>
    <source>
        <tissue evidence="3">Whole embryo</tissue>
    </source>
</reference>
<feature type="region of interest" description="Disordered" evidence="1">
    <location>
        <begin position="375"/>
        <end position="396"/>
    </location>
</feature>